<dbReference type="PANTHER" id="PTHR12110:SF21">
    <property type="entry name" value="XYLOSE ISOMERASE-LIKE TIM BARREL DOMAIN-CONTAINING PROTEIN"/>
    <property type="match status" value="1"/>
</dbReference>
<feature type="domain" description="Xylose isomerase-like TIM barrel" evidence="1">
    <location>
        <begin position="14"/>
        <end position="241"/>
    </location>
</feature>
<dbReference type="RefSeq" id="WP_018196063.1">
    <property type="nucleotide sequence ID" value="NZ_CP130454.1"/>
</dbReference>
<keyword evidence="3" id="KW-1185">Reference proteome</keyword>
<organism evidence="2 3">
    <name type="scientific">Candidatus Fervidibacter sacchari</name>
    <dbReference type="NCBI Taxonomy" id="1448929"/>
    <lineage>
        <taxon>Bacteria</taxon>
        <taxon>Candidatus Fervidibacterota</taxon>
        <taxon>Candidatus Fervidibacter</taxon>
    </lineage>
</organism>
<dbReference type="InterPro" id="IPR036237">
    <property type="entry name" value="Xyl_isomerase-like_sf"/>
</dbReference>
<dbReference type="Proteomes" id="UP001204798">
    <property type="component" value="Unassembled WGS sequence"/>
</dbReference>
<dbReference type="PANTHER" id="PTHR12110">
    <property type="entry name" value="HYDROXYPYRUVATE ISOMERASE"/>
    <property type="match status" value="1"/>
</dbReference>
<evidence type="ECO:0000313" key="3">
    <source>
        <dbReference type="Proteomes" id="UP001204798"/>
    </source>
</evidence>
<accession>A0ABT2ES72</accession>
<dbReference type="EMBL" id="JANUCP010000007">
    <property type="protein sequence ID" value="MCS3920810.1"/>
    <property type="molecule type" value="Genomic_DNA"/>
</dbReference>
<dbReference type="InterPro" id="IPR050312">
    <property type="entry name" value="IolE/XylAMocC-like"/>
</dbReference>
<dbReference type="Gene3D" id="3.20.20.150">
    <property type="entry name" value="Divalent-metal-dependent TIM barrel enzymes"/>
    <property type="match status" value="1"/>
</dbReference>
<reference evidence="2 3" key="1">
    <citation type="submission" date="2022-08" db="EMBL/GenBank/DDBJ databases">
        <title>Bacterial and archaeal communities from various locations to study Microbial Dark Matter (Phase II).</title>
        <authorList>
            <person name="Stepanauskas R."/>
        </authorList>
    </citation>
    <scope>NUCLEOTIDE SEQUENCE [LARGE SCALE GENOMIC DNA]</scope>
    <source>
        <strain evidence="2 3">PD1</strain>
    </source>
</reference>
<evidence type="ECO:0000259" key="1">
    <source>
        <dbReference type="Pfam" id="PF01261"/>
    </source>
</evidence>
<protein>
    <submittedName>
        <fullName evidence="2">Sugar phosphate isomerase/epimerase</fullName>
    </submittedName>
</protein>
<comment type="caution">
    <text evidence="2">The sequence shown here is derived from an EMBL/GenBank/DDBJ whole genome shotgun (WGS) entry which is preliminary data.</text>
</comment>
<dbReference type="Pfam" id="PF01261">
    <property type="entry name" value="AP_endonuc_2"/>
    <property type="match status" value="1"/>
</dbReference>
<dbReference type="SUPFAM" id="SSF51658">
    <property type="entry name" value="Xylose isomerase-like"/>
    <property type="match status" value="1"/>
</dbReference>
<gene>
    <name evidence="2" type="ORF">M2350_003247</name>
</gene>
<dbReference type="InterPro" id="IPR013022">
    <property type="entry name" value="Xyl_isomerase-like_TIM-brl"/>
</dbReference>
<sequence length="259" mass="30191">MRIGFITNGTEQDLQFAKENGFPCVEINIHNNLAEWESRKETYKEWLERYGIEVNAMGLWGRNFISPDESERERCFDELRRHIELASFFGAKVIMVGGGYNEGQPIKEQALQACELFPPYIELAESKGLKFAFYNCHWTNHITGPEAWDIVLDKLPTVGIKFDPSHPFYDGLDYLQHARDYGHRFYHIHAKGCVKIAGKPFDDPPAGMDQIDWRSLFATLYKHNYQGDINLEPHSPTWLGERYYKGLLFSKRFLEQFIL</sequence>
<dbReference type="GO" id="GO:0016853">
    <property type="term" value="F:isomerase activity"/>
    <property type="evidence" value="ECO:0007669"/>
    <property type="project" value="UniProtKB-KW"/>
</dbReference>
<name>A0ABT2ES72_9BACT</name>
<proteinExistence type="predicted"/>
<evidence type="ECO:0000313" key="2">
    <source>
        <dbReference type="EMBL" id="MCS3920810.1"/>
    </source>
</evidence>
<keyword evidence="2" id="KW-0413">Isomerase</keyword>